<feature type="transmembrane region" description="Helical" evidence="6">
    <location>
        <begin position="188"/>
        <end position="209"/>
    </location>
</feature>
<dbReference type="Proteomes" id="UP000322899">
    <property type="component" value="Unassembled WGS sequence"/>
</dbReference>
<evidence type="ECO:0000313" key="11">
    <source>
        <dbReference type="EMBL" id="KAA0175916.1"/>
    </source>
</evidence>
<keyword evidence="3 6" id="KW-1133">Transmembrane helix</keyword>
<feature type="transmembrane region" description="Helical" evidence="6">
    <location>
        <begin position="127"/>
        <end position="149"/>
    </location>
</feature>
<evidence type="ECO:0000256" key="1">
    <source>
        <dbReference type="ARBA" id="ARBA00004141"/>
    </source>
</evidence>
<dbReference type="OMA" id="MDVHLVM"/>
<feature type="transmembrane region" description="Helical" evidence="6">
    <location>
        <begin position="161"/>
        <end position="181"/>
    </location>
</feature>
<proteinExistence type="predicted"/>
<keyword evidence="13" id="KW-1185">Reference proteome</keyword>
<keyword evidence="2 6" id="KW-0812">Transmembrane</keyword>
<evidence type="ECO:0000313" key="9">
    <source>
        <dbReference type="EMBL" id="KAA0160380.1"/>
    </source>
</evidence>
<evidence type="ECO:0000313" key="12">
    <source>
        <dbReference type="Proteomes" id="UP000322899"/>
    </source>
</evidence>
<dbReference type="OrthoDB" id="1684102at2759"/>
<evidence type="ECO:0000256" key="2">
    <source>
        <dbReference type="ARBA" id="ARBA00022692"/>
    </source>
</evidence>
<evidence type="ECO:0000256" key="5">
    <source>
        <dbReference type="SAM" id="MobiDB-lite"/>
    </source>
</evidence>
<dbReference type="PANTHER" id="PTHR22950">
    <property type="entry name" value="AMINO ACID TRANSPORTER"/>
    <property type="match status" value="1"/>
</dbReference>
<feature type="transmembrane region" description="Helical" evidence="6">
    <location>
        <begin position="49"/>
        <end position="69"/>
    </location>
</feature>
<dbReference type="Proteomes" id="UP000324907">
    <property type="component" value="Unassembled WGS sequence"/>
</dbReference>
<accession>A0A5A8D603</accession>
<name>A0A5A8D603_CAFRO</name>
<dbReference type="GO" id="GO:0016020">
    <property type="term" value="C:membrane"/>
    <property type="evidence" value="ECO:0007669"/>
    <property type="project" value="UniProtKB-SubCell"/>
</dbReference>
<gene>
    <name evidence="11" type="ORF">FNF27_02637</name>
    <name evidence="9" type="ORF">FNF28_05459</name>
    <name evidence="8" type="ORF">FNF29_05182</name>
    <name evidence="10" type="ORF">FNF31_04186</name>
</gene>
<feature type="transmembrane region" description="Helical" evidence="6">
    <location>
        <begin position="391"/>
        <end position="412"/>
    </location>
</feature>
<feature type="transmembrane region" description="Helical" evidence="6">
    <location>
        <begin position="365"/>
        <end position="385"/>
    </location>
</feature>
<feature type="transmembrane region" description="Helical" evidence="6">
    <location>
        <begin position="419"/>
        <end position="442"/>
    </location>
</feature>
<dbReference type="Proteomes" id="UP000323011">
    <property type="component" value="Unassembled WGS sequence"/>
</dbReference>
<dbReference type="Proteomes" id="UP000325113">
    <property type="component" value="Unassembled WGS sequence"/>
</dbReference>
<evidence type="ECO:0000313" key="15">
    <source>
        <dbReference type="Proteomes" id="UP000325113"/>
    </source>
</evidence>
<evidence type="ECO:0000313" key="14">
    <source>
        <dbReference type="Proteomes" id="UP000324907"/>
    </source>
</evidence>
<evidence type="ECO:0000313" key="10">
    <source>
        <dbReference type="EMBL" id="KAA0160635.1"/>
    </source>
</evidence>
<evidence type="ECO:0000313" key="8">
    <source>
        <dbReference type="EMBL" id="KAA0150607.1"/>
    </source>
</evidence>
<dbReference type="EMBL" id="VLTN01000033">
    <property type="protein sequence ID" value="KAA0150607.1"/>
    <property type="molecule type" value="Genomic_DNA"/>
</dbReference>
<feature type="transmembrane region" description="Helical" evidence="6">
    <location>
        <begin position="229"/>
        <end position="249"/>
    </location>
</feature>
<feature type="compositionally biased region" description="Polar residues" evidence="5">
    <location>
        <begin position="1"/>
        <end position="10"/>
    </location>
</feature>
<evidence type="ECO:0000256" key="6">
    <source>
        <dbReference type="SAM" id="Phobius"/>
    </source>
</evidence>
<sequence>MAMAAMSTNRMPDKASDDSEASLLSGKPTSGITLAMLPLRKGGASPMPAMANLVKSLLGAGILSVANAFAKSGLVWGIILYLLVGVGVTGGNLALIAAKHELNKRGRLDVETFSEVGGAVFGPWGSFIVSAQVVFLELAFCAGFVVVILDQLHVEVGLPTALGWRALASIGLAVPLALLANIRWLKDLWLVSVFGLLVYVVGIVGLSVYESGVELSQGTQPPDVTPTASGLVLFVGVAVYANEGINLVLPVETTLSDRSNGYWVTAVGMLSYNTMCAAMGALAFSAGLGECGLITDCFTNATAAAVVRWALVIALLASHPLQLYPASEILERGMGLQGGSPAPADAVVPEGEDPPESWPTFWKRVSLRCFLALVTCLLGSLVPDFPLLADIIGNLVMTLVGFVLPVALYTALFWRTMPWYAWVLGALSVVFGLVTCVFGTIASVEHLIANI</sequence>
<evidence type="ECO:0000256" key="4">
    <source>
        <dbReference type="ARBA" id="ARBA00023136"/>
    </source>
</evidence>
<feature type="transmembrane region" description="Helical" evidence="6">
    <location>
        <begin position="298"/>
        <end position="317"/>
    </location>
</feature>
<comment type="caution">
    <text evidence="10">The sequence shown here is derived from an EMBL/GenBank/DDBJ whole genome shotgun (WGS) entry which is preliminary data.</text>
</comment>
<dbReference type="Pfam" id="PF01490">
    <property type="entry name" value="Aa_trans"/>
    <property type="match status" value="1"/>
</dbReference>
<feature type="region of interest" description="Disordered" evidence="5">
    <location>
        <begin position="1"/>
        <end position="26"/>
    </location>
</feature>
<feature type="transmembrane region" description="Helical" evidence="6">
    <location>
        <begin position="261"/>
        <end position="286"/>
    </location>
</feature>
<feature type="domain" description="Amino acid transporter transmembrane" evidence="7">
    <location>
        <begin position="44"/>
        <end position="443"/>
    </location>
</feature>
<dbReference type="GO" id="GO:0015179">
    <property type="term" value="F:L-amino acid transmembrane transporter activity"/>
    <property type="evidence" value="ECO:0007669"/>
    <property type="project" value="TreeGrafter"/>
</dbReference>
<reference evidence="12 13" key="1">
    <citation type="submission" date="2019-07" db="EMBL/GenBank/DDBJ databases">
        <title>Genomes of Cafeteria roenbergensis.</title>
        <authorList>
            <person name="Fischer M.G."/>
            <person name="Hackl T."/>
            <person name="Roman M."/>
        </authorList>
    </citation>
    <scope>NUCLEOTIDE SEQUENCE [LARGE SCALE GENOMIC DNA]</scope>
    <source>
        <strain evidence="8 13">BVI</strain>
        <strain evidence="10 15">Cflag</strain>
        <strain evidence="11 12">E4-10P</strain>
        <strain evidence="9 14">RCC970-E3</strain>
    </source>
</reference>
<evidence type="ECO:0000256" key="3">
    <source>
        <dbReference type="ARBA" id="ARBA00022989"/>
    </source>
</evidence>
<dbReference type="InterPro" id="IPR013057">
    <property type="entry name" value="AA_transpt_TM"/>
</dbReference>
<evidence type="ECO:0000259" key="7">
    <source>
        <dbReference type="Pfam" id="PF01490"/>
    </source>
</evidence>
<evidence type="ECO:0000313" key="13">
    <source>
        <dbReference type="Proteomes" id="UP000323011"/>
    </source>
</evidence>
<feature type="transmembrane region" description="Helical" evidence="6">
    <location>
        <begin position="75"/>
        <end position="98"/>
    </location>
</feature>
<dbReference type="EMBL" id="VLTL01000111">
    <property type="protein sequence ID" value="KAA0160380.1"/>
    <property type="molecule type" value="Genomic_DNA"/>
</dbReference>
<dbReference type="AlphaFoldDB" id="A0A5A8D603"/>
<protein>
    <recommendedName>
        <fullName evidence="7">Amino acid transporter transmembrane domain-containing protein</fullName>
    </recommendedName>
</protein>
<dbReference type="EMBL" id="VLTM01000042">
    <property type="protein sequence ID" value="KAA0160635.1"/>
    <property type="molecule type" value="Genomic_DNA"/>
</dbReference>
<comment type="subcellular location">
    <subcellularLocation>
        <location evidence="1">Membrane</location>
        <topology evidence="1">Multi-pass membrane protein</topology>
    </subcellularLocation>
</comment>
<dbReference type="EMBL" id="VLTO01000011">
    <property type="protein sequence ID" value="KAA0175916.1"/>
    <property type="molecule type" value="Genomic_DNA"/>
</dbReference>
<keyword evidence="4 6" id="KW-0472">Membrane</keyword>
<organism evidence="10 15">
    <name type="scientific">Cafeteria roenbergensis</name>
    <name type="common">Marine flagellate</name>
    <dbReference type="NCBI Taxonomy" id="33653"/>
    <lineage>
        <taxon>Eukaryota</taxon>
        <taxon>Sar</taxon>
        <taxon>Stramenopiles</taxon>
        <taxon>Bigyra</taxon>
        <taxon>Opalozoa</taxon>
        <taxon>Bicosoecida</taxon>
        <taxon>Cafeteriaceae</taxon>
        <taxon>Cafeteria</taxon>
    </lineage>
</organism>